<name>A0A0L7QP14_9HYME</name>
<feature type="region of interest" description="Disordered" evidence="1">
    <location>
        <begin position="1"/>
        <end position="54"/>
    </location>
</feature>
<gene>
    <name evidence="2" type="ORF">WH47_08750</name>
</gene>
<proteinExistence type="predicted"/>
<evidence type="ECO:0000256" key="1">
    <source>
        <dbReference type="SAM" id="MobiDB-lite"/>
    </source>
</evidence>
<protein>
    <recommendedName>
        <fullName evidence="4">Mos1 transposase HTH domain-containing protein</fullName>
    </recommendedName>
</protein>
<evidence type="ECO:0008006" key="4">
    <source>
        <dbReference type="Google" id="ProtNLM"/>
    </source>
</evidence>
<accession>A0A0L7QP14</accession>
<sequence>MWCARASQHIREEKGREEEARPEEGKLKGGYVAEEEGQKGQDTEGIGGRADGGKFKLGETAENISLAFEGCVNVRTLRRWCVEFKYNKDEEDYVTETEVGEEESSNSFPLDERTETEHNNSRYYSVLVQYPVAERGKKRFDRLGQDRQGKRQYFI</sequence>
<dbReference type="EMBL" id="KQ414842">
    <property type="protein sequence ID" value="KOC60362.1"/>
    <property type="molecule type" value="Genomic_DNA"/>
</dbReference>
<keyword evidence="3" id="KW-1185">Reference proteome</keyword>
<evidence type="ECO:0000313" key="2">
    <source>
        <dbReference type="EMBL" id="KOC60362.1"/>
    </source>
</evidence>
<reference evidence="2 3" key="1">
    <citation type="submission" date="2015-07" db="EMBL/GenBank/DDBJ databases">
        <title>The genome of Habropoda laboriosa.</title>
        <authorList>
            <person name="Pan H."/>
            <person name="Kapheim K."/>
        </authorList>
    </citation>
    <scope>NUCLEOTIDE SEQUENCE [LARGE SCALE GENOMIC DNA]</scope>
    <source>
        <strain evidence="2">0110345459</strain>
    </source>
</reference>
<dbReference type="AlphaFoldDB" id="A0A0L7QP14"/>
<feature type="compositionally biased region" description="Acidic residues" evidence="1">
    <location>
        <begin position="92"/>
        <end position="104"/>
    </location>
</feature>
<feature type="region of interest" description="Disordered" evidence="1">
    <location>
        <begin position="92"/>
        <end position="117"/>
    </location>
</feature>
<dbReference type="Proteomes" id="UP000053825">
    <property type="component" value="Unassembled WGS sequence"/>
</dbReference>
<feature type="compositionally biased region" description="Basic and acidic residues" evidence="1">
    <location>
        <begin position="9"/>
        <end position="27"/>
    </location>
</feature>
<organism evidence="2 3">
    <name type="scientific">Habropoda laboriosa</name>
    <dbReference type="NCBI Taxonomy" id="597456"/>
    <lineage>
        <taxon>Eukaryota</taxon>
        <taxon>Metazoa</taxon>
        <taxon>Ecdysozoa</taxon>
        <taxon>Arthropoda</taxon>
        <taxon>Hexapoda</taxon>
        <taxon>Insecta</taxon>
        <taxon>Pterygota</taxon>
        <taxon>Neoptera</taxon>
        <taxon>Endopterygota</taxon>
        <taxon>Hymenoptera</taxon>
        <taxon>Apocrita</taxon>
        <taxon>Aculeata</taxon>
        <taxon>Apoidea</taxon>
        <taxon>Anthophila</taxon>
        <taxon>Apidae</taxon>
        <taxon>Habropoda</taxon>
    </lineage>
</organism>
<evidence type="ECO:0000313" key="3">
    <source>
        <dbReference type="Proteomes" id="UP000053825"/>
    </source>
</evidence>